<dbReference type="RefSeq" id="WP_231011067.1">
    <property type="nucleotide sequence ID" value="NZ_BAAAEW010000042.1"/>
</dbReference>
<dbReference type="PANTHER" id="PTHR34109:SF1">
    <property type="entry name" value="VOC DOMAIN-CONTAINING PROTEIN"/>
    <property type="match status" value="1"/>
</dbReference>
<dbReference type="InterPro" id="IPR029068">
    <property type="entry name" value="Glyas_Bleomycin-R_OHBP_Dase"/>
</dbReference>
<dbReference type="Gene3D" id="3.30.720.120">
    <property type="match status" value="1"/>
</dbReference>
<dbReference type="Proteomes" id="UP001500279">
    <property type="component" value="Unassembled WGS sequence"/>
</dbReference>
<organism evidence="2 3">
    <name type="scientific">Ideonella azotifigens</name>
    <dbReference type="NCBI Taxonomy" id="513160"/>
    <lineage>
        <taxon>Bacteria</taxon>
        <taxon>Pseudomonadati</taxon>
        <taxon>Pseudomonadota</taxon>
        <taxon>Betaproteobacteria</taxon>
        <taxon>Burkholderiales</taxon>
        <taxon>Sphaerotilaceae</taxon>
        <taxon>Ideonella</taxon>
    </lineage>
</organism>
<dbReference type="Pfam" id="PF00903">
    <property type="entry name" value="Glyoxalase"/>
    <property type="match status" value="1"/>
</dbReference>
<dbReference type="Gene3D" id="3.30.720.110">
    <property type="match status" value="1"/>
</dbReference>
<name>A0ABP3VNR4_9BURK</name>
<sequence length="150" mass="15737">MSESAMFAGGPANRSMPDAAVMPVLLYPDVPAAAQWLCQAFGFAERLRIGSHRVQLQVGDGAIVVAQAARPDLAPAGFGHSVMVRVRDAHRHCAAARAAGAVIIGEPTDQPYGERQYSALDPAGHAWTFSQSLRDVDPASWGGELVSAAS</sequence>
<protein>
    <recommendedName>
        <fullName evidence="1">VOC domain-containing protein</fullName>
    </recommendedName>
</protein>
<feature type="domain" description="VOC" evidence="1">
    <location>
        <begin position="19"/>
        <end position="132"/>
    </location>
</feature>
<evidence type="ECO:0000259" key="1">
    <source>
        <dbReference type="PROSITE" id="PS51819"/>
    </source>
</evidence>
<dbReference type="PROSITE" id="PS51819">
    <property type="entry name" value="VOC"/>
    <property type="match status" value="1"/>
</dbReference>
<accession>A0ABP3VNR4</accession>
<proteinExistence type="predicted"/>
<dbReference type="SUPFAM" id="SSF54593">
    <property type="entry name" value="Glyoxalase/Bleomycin resistance protein/Dihydroxybiphenyl dioxygenase"/>
    <property type="match status" value="1"/>
</dbReference>
<dbReference type="InterPro" id="IPR037523">
    <property type="entry name" value="VOC_core"/>
</dbReference>
<evidence type="ECO:0000313" key="2">
    <source>
        <dbReference type="EMBL" id="GAA0764795.1"/>
    </source>
</evidence>
<dbReference type="InterPro" id="IPR004360">
    <property type="entry name" value="Glyas_Fos-R_dOase_dom"/>
</dbReference>
<gene>
    <name evidence="2" type="ORF">GCM10009107_51330</name>
</gene>
<dbReference type="PANTHER" id="PTHR34109">
    <property type="entry name" value="BNAUNNG04460D PROTEIN-RELATED"/>
    <property type="match status" value="1"/>
</dbReference>
<dbReference type="EMBL" id="BAAAEW010000042">
    <property type="protein sequence ID" value="GAA0764795.1"/>
    <property type="molecule type" value="Genomic_DNA"/>
</dbReference>
<comment type="caution">
    <text evidence="2">The sequence shown here is derived from an EMBL/GenBank/DDBJ whole genome shotgun (WGS) entry which is preliminary data.</text>
</comment>
<evidence type="ECO:0000313" key="3">
    <source>
        <dbReference type="Proteomes" id="UP001500279"/>
    </source>
</evidence>
<reference evidence="3" key="1">
    <citation type="journal article" date="2019" name="Int. J. Syst. Evol. Microbiol.">
        <title>The Global Catalogue of Microorganisms (GCM) 10K type strain sequencing project: providing services to taxonomists for standard genome sequencing and annotation.</title>
        <authorList>
            <consortium name="The Broad Institute Genomics Platform"/>
            <consortium name="The Broad Institute Genome Sequencing Center for Infectious Disease"/>
            <person name="Wu L."/>
            <person name="Ma J."/>
        </authorList>
    </citation>
    <scope>NUCLEOTIDE SEQUENCE [LARGE SCALE GENOMIC DNA]</scope>
    <source>
        <strain evidence="3">JCM 15503</strain>
    </source>
</reference>
<keyword evidence="3" id="KW-1185">Reference proteome</keyword>